<dbReference type="OrthoDB" id="5428055at2759"/>
<organism evidence="1 2">
    <name type="scientific">Fusarium solani</name>
    <name type="common">Filamentous fungus</name>
    <dbReference type="NCBI Taxonomy" id="169388"/>
    <lineage>
        <taxon>Eukaryota</taxon>
        <taxon>Fungi</taxon>
        <taxon>Dikarya</taxon>
        <taxon>Ascomycota</taxon>
        <taxon>Pezizomycotina</taxon>
        <taxon>Sordariomycetes</taxon>
        <taxon>Hypocreomycetidae</taxon>
        <taxon>Hypocreales</taxon>
        <taxon>Nectriaceae</taxon>
        <taxon>Fusarium</taxon>
        <taxon>Fusarium solani species complex</taxon>
    </lineage>
</organism>
<dbReference type="Proteomes" id="UP000736672">
    <property type="component" value="Unassembled WGS sequence"/>
</dbReference>
<proteinExistence type="predicted"/>
<keyword evidence="2" id="KW-1185">Reference proteome</keyword>
<reference evidence="1" key="1">
    <citation type="journal article" date="2021" name="Nat. Commun.">
        <title>Genetic determinants of endophytism in the Arabidopsis root mycobiome.</title>
        <authorList>
            <person name="Mesny F."/>
            <person name="Miyauchi S."/>
            <person name="Thiergart T."/>
            <person name="Pickel B."/>
            <person name="Atanasova L."/>
            <person name="Karlsson M."/>
            <person name="Huettel B."/>
            <person name="Barry K.W."/>
            <person name="Haridas S."/>
            <person name="Chen C."/>
            <person name="Bauer D."/>
            <person name="Andreopoulos W."/>
            <person name="Pangilinan J."/>
            <person name="LaButti K."/>
            <person name="Riley R."/>
            <person name="Lipzen A."/>
            <person name="Clum A."/>
            <person name="Drula E."/>
            <person name="Henrissat B."/>
            <person name="Kohler A."/>
            <person name="Grigoriev I.V."/>
            <person name="Martin F.M."/>
            <person name="Hacquard S."/>
        </authorList>
    </citation>
    <scope>NUCLEOTIDE SEQUENCE</scope>
    <source>
        <strain evidence="1">FSSC 5 MPI-SDFR-AT-0091</strain>
    </source>
</reference>
<accession>A0A9P9GSR6</accession>
<dbReference type="EMBL" id="JAGTJS010000018">
    <property type="protein sequence ID" value="KAH7243744.1"/>
    <property type="molecule type" value="Genomic_DNA"/>
</dbReference>
<comment type="caution">
    <text evidence="1">The sequence shown here is derived from an EMBL/GenBank/DDBJ whole genome shotgun (WGS) entry which is preliminary data.</text>
</comment>
<evidence type="ECO:0000313" key="2">
    <source>
        <dbReference type="Proteomes" id="UP000736672"/>
    </source>
</evidence>
<name>A0A9P9GSR6_FUSSL</name>
<sequence>MLARNANEALQRNRLDDQMEPDACVRRFHIHHPTPESMGVFILNAKNSELCVLRDFFWNHIRGQKNKASIRFTPGNGGRTFSLTYHIPSFVLRTVDLLRDDLPEDCRKRTDRSPWRKSRKLSFLCTDMQPDAQIVDILHKTQHSFTVYGYNKSIWTSNYPIDTYFYKHDPDNPDTVGFYVDDPNDEEDADADAEVWDPSTIGTLEAHKVVLDPCDYFLIVLLERYKQWYEEWMNTFTIIQRRISIYFETHTATMVTVPTSKESARKALTYIEKSRQWLKQTEELLELLTRTLRAIITSWNVFKQDDRVYFPKNRGIWSSHQQIVNKVKELADVLEGFLDLKDRCRHFGKNLELDIGVQSGPVISLQYLNVTFYFDIREGEYGWIKPENTVNVDEGGFMAGFGLDCLAIGSSDPKRKAFHKGSQSRA</sequence>
<dbReference type="AlphaFoldDB" id="A0A9P9GSR6"/>
<protein>
    <submittedName>
        <fullName evidence="1">Uncharacterized protein</fullName>
    </submittedName>
</protein>
<gene>
    <name evidence="1" type="ORF">B0J15DRAFT_552610</name>
</gene>
<evidence type="ECO:0000313" key="1">
    <source>
        <dbReference type="EMBL" id="KAH7243744.1"/>
    </source>
</evidence>